<dbReference type="UniPathway" id="UPA00143"/>
<keyword evidence="4" id="KW-0175">Coiled coil</keyword>
<evidence type="ECO:0000313" key="7">
    <source>
        <dbReference type="EMBL" id="KAE8690896.1"/>
    </source>
</evidence>
<dbReference type="PROSITE" id="PS50097">
    <property type="entry name" value="BTB"/>
    <property type="match status" value="1"/>
</dbReference>
<comment type="pathway">
    <text evidence="1">Protein modification; protein ubiquitination.</text>
</comment>
<evidence type="ECO:0000256" key="4">
    <source>
        <dbReference type="SAM" id="Coils"/>
    </source>
</evidence>
<dbReference type="InterPro" id="IPR027356">
    <property type="entry name" value="NPH3_dom"/>
</dbReference>
<dbReference type="InterPro" id="IPR043454">
    <property type="entry name" value="NPH3/RPT2-like"/>
</dbReference>
<dbReference type="EMBL" id="VEPZ02001150">
    <property type="protein sequence ID" value="KAE8690896.1"/>
    <property type="molecule type" value="Genomic_DNA"/>
</dbReference>
<sequence>MHKDKALKKNKKRAIAMAQIINLQIIINDQQSFFLHENVVSAFSGRLKKMIRKQRRKTQIEGSIIEIHDFPGGPDGFEQVSRFCYSHGRVEITVLNVSLLYCSAFFLGMTDKASTNNLLRQTEKFLEGMFNWSWNDLMMCLRSCESFFPFADSYGLIQRLIFSLLAKIVHNSDMNFIASSSSSSSSSETSFGFRFSSKSGKDWCLSKDSRAGLERLIGENLDEATVDDLLVSGHNKGVYDVNLVIRLIEVFVISTEDMNSQKMKKIGRLIDKYLREISPDQNLNVSKFLAVADSLPDSARDCFDRVYRAIDFYLQSHPTLPFEDESKLCRCLNYEKLTFEASKELAKNPRIPPNVSVQALICQQSKLPQNGFLYQRTNNGSHGKNSHGHMVLFNGNTMVSSSSDEDMKLILQKMQWRVVELEKACKEMKGQMSKLVRNNTGILHFYNGTLPGFC</sequence>
<gene>
    <name evidence="7" type="ORF">F3Y22_tig00110893pilonHSYRG00701</name>
</gene>
<organism evidence="7 8">
    <name type="scientific">Hibiscus syriacus</name>
    <name type="common">Rose of Sharon</name>
    <dbReference type="NCBI Taxonomy" id="106335"/>
    <lineage>
        <taxon>Eukaryota</taxon>
        <taxon>Viridiplantae</taxon>
        <taxon>Streptophyta</taxon>
        <taxon>Embryophyta</taxon>
        <taxon>Tracheophyta</taxon>
        <taxon>Spermatophyta</taxon>
        <taxon>Magnoliopsida</taxon>
        <taxon>eudicotyledons</taxon>
        <taxon>Gunneridae</taxon>
        <taxon>Pentapetalae</taxon>
        <taxon>rosids</taxon>
        <taxon>malvids</taxon>
        <taxon>Malvales</taxon>
        <taxon>Malvaceae</taxon>
        <taxon>Malvoideae</taxon>
        <taxon>Hibiscus</taxon>
    </lineage>
</organism>
<evidence type="ECO:0000313" key="8">
    <source>
        <dbReference type="Proteomes" id="UP000436088"/>
    </source>
</evidence>
<name>A0A6A2ZH64_HIBSY</name>
<reference evidence="7" key="1">
    <citation type="submission" date="2019-09" db="EMBL/GenBank/DDBJ databases">
        <title>Draft genome information of white flower Hibiscus syriacus.</title>
        <authorList>
            <person name="Kim Y.-M."/>
        </authorList>
    </citation>
    <scope>NUCLEOTIDE SEQUENCE [LARGE SCALE GENOMIC DNA]</scope>
    <source>
        <strain evidence="7">YM2019G1</strain>
    </source>
</reference>
<feature type="domain" description="BTB" evidence="5">
    <location>
        <begin position="21"/>
        <end position="86"/>
    </location>
</feature>
<evidence type="ECO:0000256" key="3">
    <source>
        <dbReference type="PROSITE-ProRule" id="PRU00982"/>
    </source>
</evidence>
<dbReference type="Pfam" id="PF03000">
    <property type="entry name" value="NPH3"/>
    <property type="match status" value="1"/>
</dbReference>
<feature type="domain" description="NPH3" evidence="6">
    <location>
        <begin position="206"/>
        <end position="366"/>
    </location>
</feature>
<dbReference type="GO" id="GO:0016567">
    <property type="term" value="P:protein ubiquitination"/>
    <property type="evidence" value="ECO:0007669"/>
    <property type="project" value="UniProtKB-UniPathway"/>
</dbReference>
<evidence type="ECO:0000259" key="5">
    <source>
        <dbReference type="PROSITE" id="PS50097"/>
    </source>
</evidence>
<protein>
    <submittedName>
        <fullName evidence="7">BTB/POZ domain-containing protein</fullName>
    </submittedName>
</protein>
<evidence type="ECO:0000256" key="2">
    <source>
        <dbReference type="ARBA" id="ARBA00022786"/>
    </source>
</evidence>
<proteinExistence type="inferred from homology"/>
<keyword evidence="2" id="KW-0833">Ubl conjugation pathway</keyword>
<dbReference type="AlphaFoldDB" id="A0A6A2ZH64"/>
<dbReference type="PROSITE" id="PS51649">
    <property type="entry name" value="NPH3"/>
    <property type="match status" value="1"/>
</dbReference>
<dbReference type="SUPFAM" id="SSF54695">
    <property type="entry name" value="POZ domain"/>
    <property type="match status" value="1"/>
</dbReference>
<comment type="similarity">
    <text evidence="3">Belongs to the NPH3 family.</text>
</comment>
<evidence type="ECO:0000256" key="1">
    <source>
        <dbReference type="ARBA" id="ARBA00004906"/>
    </source>
</evidence>
<feature type="coiled-coil region" evidence="4">
    <location>
        <begin position="411"/>
        <end position="438"/>
    </location>
</feature>
<accession>A0A6A2ZH64</accession>
<evidence type="ECO:0000259" key="6">
    <source>
        <dbReference type="PROSITE" id="PS51649"/>
    </source>
</evidence>
<dbReference type="InterPro" id="IPR011333">
    <property type="entry name" value="SKP1/BTB/POZ_sf"/>
</dbReference>
<dbReference type="Gene3D" id="3.30.710.10">
    <property type="entry name" value="Potassium Channel Kv1.1, Chain A"/>
    <property type="match status" value="1"/>
</dbReference>
<dbReference type="Proteomes" id="UP000436088">
    <property type="component" value="Unassembled WGS sequence"/>
</dbReference>
<dbReference type="PANTHER" id="PTHR32370">
    <property type="entry name" value="OS12G0117600 PROTEIN"/>
    <property type="match status" value="1"/>
</dbReference>
<keyword evidence="8" id="KW-1185">Reference proteome</keyword>
<dbReference type="InterPro" id="IPR000210">
    <property type="entry name" value="BTB/POZ_dom"/>
</dbReference>
<comment type="caution">
    <text evidence="7">The sequence shown here is derived from an EMBL/GenBank/DDBJ whole genome shotgun (WGS) entry which is preliminary data.</text>
</comment>